<dbReference type="Proteomes" id="UP001415857">
    <property type="component" value="Unassembled WGS sequence"/>
</dbReference>
<evidence type="ECO:0000313" key="2">
    <source>
        <dbReference type="Proteomes" id="UP001415857"/>
    </source>
</evidence>
<protein>
    <submittedName>
        <fullName evidence="1">Uncharacterized protein</fullName>
    </submittedName>
</protein>
<accession>A0AAP0S3T2</accession>
<dbReference type="AlphaFoldDB" id="A0AAP0S3T2"/>
<keyword evidence="2" id="KW-1185">Reference proteome</keyword>
<evidence type="ECO:0000313" key="1">
    <source>
        <dbReference type="EMBL" id="KAK9290448.1"/>
    </source>
</evidence>
<sequence>MPTSTELLLAGATLIAPVINYWWPGFPASLCKEAYYEQFLQDQWPFRVAHYTPWLSYWWNSQKLFPGSSAMAHSPDLLSRHDKELKHKFSTGYDYMDQLANLVVDNWHRFDLSFITEENASNRVHPTCMAHAKSNLLRFSGQI</sequence>
<reference evidence="1 2" key="1">
    <citation type="journal article" date="2024" name="Plant J.">
        <title>Genome sequences and population genomics reveal climatic adaptation and genomic divergence between two closely related sweetgum species.</title>
        <authorList>
            <person name="Xu W.Q."/>
            <person name="Ren C.Q."/>
            <person name="Zhang X.Y."/>
            <person name="Comes H.P."/>
            <person name="Liu X.H."/>
            <person name="Li Y.G."/>
            <person name="Kettle C.J."/>
            <person name="Jalonen R."/>
            <person name="Gaisberger H."/>
            <person name="Ma Y.Z."/>
            <person name="Qiu Y.X."/>
        </authorList>
    </citation>
    <scope>NUCLEOTIDE SEQUENCE [LARGE SCALE GENOMIC DNA]</scope>
    <source>
        <strain evidence="1">Hangzhou</strain>
    </source>
</reference>
<dbReference type="PANTHER" id="PTHR45763">
    <property type="entry name" value="HYDROLASE, ALPHA/BETA FOLD FAMILY PROTEIN, EXPRESSED-RELATED"/>
    <property type="match status" value="1"/>
</dbReference>
<comment type="caution">
    <text evidence="1">The sequence shown here is derived from an EMBL/GenBank/DDBJ whole genome shotgun (WGS) entry which is preliminary data.</text>
</comment>
<name>A0AAP0S3T2_LIQFO</name>
<dbReference type="PANTHER" id="PTHR45763:SF51">
    <property type="entry name" value="ALPHA_BETA-HYDROLASES SUPERFAMILY PROTEIN"/>
    <property type="match status" value="1"/>
</dbReference>
<dbReference type="EMBL" id="JBBPBK010000002">
    <property type="protein sequence ID" value="KAK9290448.1"/>
    <property type="molecule type" value="Genomic_DNA"/>
</dbReference>
<organism evidence="1 2">
    <name type="scientific">Liquidambar formosana</name>
    <name type="common">Formosan gum</name>
    <dbReference type="NCBI Taxonomy" id="63359"/>
    <lineage>
        <taxon>Eukaryota</taxon>
        <taxon>Viridiplantae</taxon>
        <taxon>Streptophyta</taxon>
        <taxon>Embryophyta</taxon>
        <taxon>Tracheophyta</taxon>
        <taxon>Spermatophyta</taxon>
        <taxon>Magnoliopsida</taxon>
        <taxon>eudicotyledons</taxon>
        <taxon>Gunneridae</taxon>
        <taxon>Pentapetalae</taxon>
        <taxon>Saxifragales</taxon>
        <taxon>Altingiaceae</taxon>
        <taxon>Liquidambar</taxon>
    </lineage>
</organism>
<gene>
    <name evidence="1" type="ORF">L1049_008618</name>
</gene>
<proteinExistence type="predicted"/>